<dbReference type="InterPro" id="IPR041661">
    <property type="entry name" value="ZN622/Rei1/Reh1_Znf-C2H2"/>
</dbReference>
<dbReference type="PANTHER" id="PTHR13182:SF8">
    <property type="entry name" value="CYTOPLASMIC 60S SUBUNIT BIOGENESIS FACTOR ZNF622"/>
    <property type="match status" value="1"/>
</dbReference>
<protein>
    <submittedName>
        <fullName evidence="10">CLUMA_CG011789, isoform A</fullName>
    </submittedName>
</protein>
<feature type="compositionally biased region" description="Pro residues" evidence="8">
    <location>
        <begin position="369"/>
        <end position="380"/>
    </location>
</feature>
<dbReference type="PROSITE" id="PS50102">
    <property type="entry name" value="RRM"/>
    <property type="match status" value="1"/>
</dbReference>
<evidence type="ECO:0000256" key="5">
    <source>
        <dbReference type="ARBA" id="ARBA00022833"/>
    </source>
</evidence>
<dbReference type="SMART" id="SM00451">
    <property type="entry name" value="ZnF_U1"/>
    <property type="match status" value="1"/>
</dbReference>
<dbReference type="SUPFAM" id="SSF54928">
    <property type="entry name" value="RNA-binding domain, RBD"/>
    <property type="match status" value="1"/>
</dbReference>
<name>A0A1J1IDT3_9DIPT</name>
<dbReference type="GO" id="GO:0042273">
    <property type="term" value="P:ribosomal large subunit biogenesis"/>
    <property type="evidence" value="ECO:0007669"/>
    <property type="project" value="TreeGrafter"/>
</dbReference>
<evidence type="ECO:0000256" key="4">
    <source>
        <dbReference type="ARBA" id="ARBA00022737"/>
    </source>
</evidence>
<dbReference type="InterPro" id="IPR003604">
    <property type="entry name" value="Matrin/U1-like-C_Znf_C2H2"/>
</dbReference>
<dbReference type="GO" id="GO:0008380">
    <property type="term" value="P:RNA splicing"/>
    <property type="evidence" value="ECO:0007669"/>
    <property type="project" value="InterPro"/>
</dbReference>
<proteinExistence type="predicted"/>
<evidence type="ECO:0000256" key="1">
    <source>
        <dbReference type="ARBA" id="ARBA00004496"/>
    </source>
</evidence>
<dbReference type="GO" id="GO:0003723">
    <property type="term" value="F:RNA binding"/>
    <property type="evidence" value="ECO:0007669"/>
    <property type="project" value="UniProtKB-UniRule"/>
</dbReference>
<dbReference type="AlphaFoldDB" id="A0A1J1IDT3"/>
<dbReference type="STRING" id="568069.A0A1J1IDT3"/>
<gene>
    <name evidence="10" type="ORF">CLUMA_CG011789</name>
</gene>
<dbReference type="SMART" id="SM00360">
    <property type="entry name" value="RRM"/>
    <property type="match status" value="1"/>
</dbReference>
<evidence type="ECO:0000256" key="8">
    <source>
        <dbReference type="SAM" id="MobiDB-lite"/>
    </source>
</evidence>
<evidence type="ECO:0000256" key="7">
    <source>
        <dbReference type="PROSITE-ProRule" id="PRU00176"/>
    </source>
</evidence>
<keyword evidence="11" id="KW-1185">Reference proteome</keyword>
<feature type="compositionally biased region" description="Basic and acidic residues" evidence="8">
    <location>
        <begin position="406"/>
        <end position="419"/>
    </location>
</feature>
<feature type="region of interest" description="Disordered" evidence="8">
    <location>
        <begin position="315"/>
        <end position="336"/>
    </location>
</feature>
<keyword evidence="4" id="KW-0677">Repeat</keyword>
<evidence type="ECO:0000259" key="9">
    <source>
        <dbReference type="PROSITE" id="PS50102"/>
    </source>
</evidence>
<dbReference type="Gene3D" id="3.30.70.330">
    <property type="match status" value="1"/>
</dbReference>
<evidence type="ECO:0000256" key="2">
    <source>
        <dbReference type="ARBA" id="ARBA00022490"/>
    </source>
</evidence>
<evidence type="ECO:0000313" key="10">
    <source>
        <dbReference type="EMBL" id="CRK98431.1"/>
    </source>
</evidence>
<dbReference type="GO" id="GO:0005737">
    <property type="term" value="C:cytoplasm"/>
    <property type="evidence" value="ECO:0007669"/>
    <property type="project" value="UniProtKB-SubCell"/>
</dbReference>
<dbReference type="Pfam" id="PF12756">
    <property type="entry name" value="zf-C2H2_2"/>
    <property type="match status" value="1"/>
</dbReference>
<feature type="region of interest" description="Disordered" evidence="8">
    <location>
        <begin position="399"/>
        <end position="419"/>
    </location>
</feature>
<keyword evidence="6 7" id="KW-0694">RNA-binding</keyword>
<dbReference type="Pfam" id="PF08648">
    <property type="entry name" value="SNRNP27"/>
    <property type="match status" value="1"/>
</dbReference>
<accession>A0A1J1IDT3</accession>
<dbReference type="PANTHER" id="PTHR13182">
    <property type="entry name" value="ZINC FINGER PROTEIN 622"/>
    <property type="match status" value="1"/>
</dbReference>
<reference evidence="10 11" key="1">
    <citation type="submission" date="2015-04" db="EMBL/GenBank/DDBJ databases">
        <authorList>
            <person name="Syromyatnikov M.Y."/>
            <person name="Popov V.N."/>
        </authorList>
    </citation>
    <scope>NUCLEOTIDE SEQUENCE [LARGE SCALE GENOMIC DNA]</scope>
</reference>
<organism evidence="10 11">
    <name type="scientific">Clunio marinus</name>
    <dbReference type="NCBI Taxonomy" id="568069"/>
    <lineage>
        <taxon>Eukaryota</taxon>
        <taxon>Metazoa</taxon>
        <taxon>Ecdysozoa</taxon>
        <taxon>Arthropoda</taxon>
        <taxon>Hexapoda</taxon>
        <taxon>Insecta</taxon>
        <taxon>Pterygota</taxon>
        <taxon>Neoptera</taxon>
        <taxon>Endopterygota</taxon>
        <taxon>Diptera</taxon>
        <taxon>Nematocera</taxon>
        <taxon>Chironomoidea</taxon>
        <taxon>Chironomidae</taxon>
        <taxon>Clunio</taxon>
    </lineage>
</organism>
<feature type="compositionally biased region" description="Basic and acidic residues" evidence="8">
    <location>
        <begin position="591"/>
        <end position="601"/>
    </location>
</feature>
<feature type="compositionally biased region" description="Low complexity" evidence="8">
    <location>
        <begin position="357"/>
        <end position="368"/>
    </location>
</feature>
<feature type="region of interest" description="Disordered" evidence="8">
    <location>
        <begin position="357"/>
        <end position="384"/>
    </location>
</feature>
<evidence type="ECO:0000313" key="11">
    <source>
        <dbReference type="Proteomes" id="UP000183832"/>
    </source>
</evidence>
<sequence>MSKFTCLSCSVLFKDGDTQRAHFTSDWHRYNLKRKVSELPPVTAEEFQSRVLQARSAEEESLQDQSLFCKACKKVCRDFICLWCNEKGRTFYSIQAVRQHMIEKGHTKMLHEGAALAEYVDFYDYSSSYPDHDDSKDLDEEVQAPVLEGDEYQLVLPSGNVIGHRSLMRYYKQRINPNRAVVLKKSDKRLHHVLAQYRALGWTVTQQEQVSRKARDIHMMKRVQAKLYMQVGYKANKLQQHFRAQMNKQMNGFKNLNLNLFKTRIIDEKLSKNSITSMNIELMTAEKRCLHHEKTINTLSNLCKELRDENVLLKQQSQTMRQPERPSLFRSSLGSNNEMPTPLENIFQQMDSPFKLSPSVVTPLSSPVKPLPPPQLPQPSPRETLPVVPTMAQIIAQGIANSGSAEKPKSPRAENKMQSEDQTALMNIKSKPNQAASSSANGGSKMPETSQPKRTETQEHISKIVVVDVPPKSKEKKDTSEKTRSVMVGGITTETEAEIKKYFSKYGKILNVYVPTLQRELKAPNEYKYLFLKFDDYEDAKEAIAESPHVVKTNLLFAKKGKNLSHSRSRSYDRDRRHRSRSPLPSSSKSKMSERVHVSEADLEGKSAEEIEMMKTMGFCGFDTTKGKKVDGNNVGEVHVILKRKYRQYMNRKGGFNRPLDFVA</sequence>
<dbReference type="Proteomes" id="UP000183832">
    <property type="component" value="Unassembled WGS sequence"/>
</dbReference>
<evidence type="ECO:0000256" key="3">
    <source>
        <dbReference type="ARBA" id="ARBA00022723"/>
    </source>
</evidence>
<dbReference type="EMBL" id="CVRI01000047">
    <property type="protein sequence ID" value="CRK98431.1"/>
    <property type="molecule type" value="Genomic_DNA"/>
</dbReference>
<dbReference type="GO" id="GO:0030687">
    <property type="term" value="C:preribosome, large subunit precursor"/>
    <property type="evidence" value="ECO:0007669"/>
    <property type="project" value="TreeGrafter"/>
</dbReference>
<keyword evidence="3" id="KW-0479">Metal-binding</keyword>
<feature type="region of interest" description="Disordered" evidence="8">
    <location>
        <begin position="566"/>
        <end position="601"/>
    </location>
</feature>
<keyword evidence="2" id="KW-0963">Cytoplasm</keyword>
<feature type="domain" description="RRM" evidence="9">
    <location>
        <begin position="484"/>
        <end position="571"/>
    </location>
</feature>
<dbReference type="InterPro" id="IPR012677">
    <property type="entry name" value="Nucleotide-bd_a/b_plait_sf"/>
</dbReference>
<dbReference type="Pfam" id="PF00076">
    <property type="entry name" value="RRM_1"/>
    <property type="match status" value="1"/>
</dbReference>
<dbReference type="InterPro" id="IPR040025">
    <property type="entry name" value="Znf622/Rei1/Reh1"/>
</dbReference>
<dbReference type="InterPro" id="IPR035979">
    <property type="entry name" value="RBD_domain_sf"/>
</dbReference>
<comment type="subcellular location">
    <subcellularLocation>
        <location evidence="1">Cytoplasm</location>
    </subcellularLocation>
</comment>
<dbReference type="OrthoDB" id="19329at2759"/>
<dbReference type="InterPro" id="IPR013957">
    <property type="entry name" value="SNRNP27"/>
</dbReference>
<dbReference type="InterPro" id="IPR000504">
    <property type="entry name" value="RRM_dom"/>
</dbReference>
<dbReference type="CDD" id="cd00590">
    <property type="entry name" value="RRM_SF"/>
    <property type="match status" value="1"/>
</dbReference>
<evidence type="ECO:0000256" key="6">
    <source>
        <dbReference type="ARBA" id="ARBA00022884"/>
    </source>
</evidence>
<dbReference type="GO" id="GO:0008270">
    <property type="term" value="F:zinc ion binding"/>
    <property type="evidence" value="ECO:0007669"/>
    <property type="project" value="InterPro"/>
</dbReference>
<keyword evidence="5" id="KW-0862">Zinc</keyword>
<feature type="region of interest" description="Disordered" evidence="8">
    <location>
        <begin position="431"/>
        <end position="457"/>
    </location>
</feature>